<accession>A0ABW2VT86</accession>
<dbReference type="Proteomes" id="UP001596957">
    <property type="component" value="Unassembled WGS sequence"/>
</dbReference>
<keyword evidence="2" id="KW-1185">Reference proteome</keyword>
<sequence>MNGQAMWEVDVPIEHREDKNRTGIHVFTGPAQNKNDALASARRVYDEARAHQQEGRDIPFPEQLRWDWAARGTRPDWKLRWERAQAQQILT</sequence>
<gene>
    <name evidence="1" type="ORF">ACFQZP_40155</name>
</gene>
<dbReference type="RefSeq" id="WP_381255963.1">
    <property type="nucleotide sequence ID" value="NZ_JBHTBI010000014.1"/>
</dbReference>
<proteinExistence type="predicted"/>
<name>A0ABW2VT86_9ACTN</name>
<protein>
    <recommendedName>
        <fullName evidence="3">Integrase</fullName>
    </recommendedName>
</protein>
<organism evidence="1 2">
    <name type="scientific">Streptomyces lutosisoli</name>
    <dbReference type="NCBI Taxonomy" id="2665721"/>
    <lineage>
        <taxon>Bacteria</taxon>
        <taxon>Bacillati</taxon>
        <taxon>Actinomycetota</taxon>
        <taxon>Actinomycetes</taxon>
        <taxon>Kitasatosporales</taxon>
        <taxon>Streptomycetaceae</taxon>
        <taxon>Streptomyces</taxon>
    </lineage>
</organism>
<evidence type="ECO:0000313" key="1">
    <source>
        <dbReference type="EMBL" id="MFD0287736.1"/>
    </source>
</evidence>
<evidence type="ECO:0000313" key="2">
    <source>
        <dbReference type="Proteomes" id="UP001596957"/>
    </source>
</evidence>
<reference evidence="2" key="1">
    <citation type="journal article" date="2019" name="Int. J. Syst. Evol. Microbiol.">
        <title>The Global Catalogue of Microorganisms (GCM) 10K type strain sequencing project: providing services to taxonomists for standard genome sequencing and annotation.</title>
        <authorList>
            <consortium name="The Broad Institute Genomics Platform"/>
            <consortium name="The Broad Institute Genome Sequencing Center for Infectious Disease"/>
            <person name="Wu L."/>
            <person name="Ma J."/>
        </authorList>
    </citation>
    <scope>NUCLEOTIDE SEQUENCE [LARGE SCALE GENOMIC DNA]</scope>
    <source>
        <strain evidence="2">CGMCC 4.7198</strain>
    </source>
</reference>
<dbReference type="EMBL" id="JBHTEC010000004">
    <property type="protein sequence ID" value="MFD0287736.1"/>
    <property type="molecule type" value="Genomic_DNA"/>
</dbReference>
<comment type="caution">
    <text evidence="1">The sequence shown here is derived from an EMBL/GenBank/DDBJ whole genome shotgun (WGS) entry which is preliminary data.</text>
</comment>
<evidence type="ECO:0008006" key="3">
    <source>
        <dbReference type="Google" id="ProtNLM"/>
    </source>
</evidence>